<feature type="compositionally biased region" description="Low complexity" evidence="1">
    <location>
        <begin position="34"/>
        <end position="48"/>
    </location>
</feature>
<sequence>MKKRIVSIVMAITMTMSLCGVAGCSSTPNDPESASDSNSATNTNTNTNVAQGTGTESTFGYDEEIYYDPDLVPSIEPYKVADDFSNVVYHHYFDYMFDTSSEYSGESAAQLVDSLKAKNFAVKQDSFSEFFDVYESNRYIVFPSFVTVDSLMHTYHLYFSYLLKRTEKNYLSVKLNNISKDMLKRTAIQYEALKGTDWEGAALNNLEFFYVGCLLLDDKITAPISDDSFNKAVQQELAKIQAADGIYECPLTGLNEDYSQYKPRGYYEGDEQLEKYFRAMMWYGRIAFKADSEEMVRCTVLMNAALSEGDADYNSVYDITSFFAGVSDDIGYADVKEILEKSYGKMPETSDLTSNAAAFQQVVTEFKNAKAPQINSIPVYEDEENVIPSYRFMGQRFTVDAAIMQQLIFRAVEENSQGQRRMLPDALDVPAALGSDTAMNILTEQGATDYKNYSENMAMMQETFNNSDPATWNASLYSGWLNTLRPLLEHKGEGYPSYMQSEDWDKKNLETFAGSYAELKHDTILYAKQVMAEMGGGEDEEIPDDRGYVDPQPVVYSRFVSLSNKTLEGLKGYGMIDQESEEDLKLLSEIAMRLLQISEKELKNESLSDDDYEYIRNYGGNLEHFWLKANQDDFDTDLVYAYQAPCPVIADIATDPNGTVLEVGSGKVDSLYVVFPIDGELHVARGAAYSFYQFTQPIENRLTDSQWRAMLEGGYLDDDWNWVESESAPAKPEWTMSYRIGG</sequence>
<dbReference type="AlphaFoldDB" id="A0A1D9NZK7"/>
<dbReference type="KEGG" id="bhu:bhn_I0625"/>
<proteinExistence type="predicted"/>
<dbReference type="EMBL" id="CP017831">
    <property type="protein sequence ID" value="AOZ95659.1"/>
    <property type="molecule type" value="Genomic_DNA"/>
</dbReference>
<evidence type="ECO:0000256" key="1">
    <source>
        <dbReference type="SAM" id="MobiDB-lite"/>
    </source>
</evidence>
<feature type="signal peptide" evidence="2">
    <location>
        <begin position="1"/>
        <end position="22"/>
    </location>
</feature>
<dbReference type="Pfam" id="PF11369">
    <property type="entry name" value="DUF3160"/>
    <property type="match status" value="1"/>
</dbReference>
<dbReference type="InterPro" id="IPR022601">
    <property type="entry name" value="DUF3160"/>
</dbReference>
<name>A0A1D9NZK7_9FIRM</name>
<dbReference type="SMART" id="SM01325">
    <property type="entry name" value="DUF3160"/>
    <property type="match status" value="1"/>
</dbReference>
<feature type="chain" id="PRO_5039726802" description="DUF3160 domain-containing protein" evidence="2">
    <location>
        <begin position="23"/>
        <end position="742"/>
    </location>
</feature>
<keyword evidence="4" id="KW-1185">Reference proteome</keyword>
<dbReference type="PROSITE" id="PS51257">
    <property type="entry name" value="PROKAR_LIPOPROTEIN"/>
    <property type="match status" value="1"/>
</dbReference>
<dbReference type="Proteomes" id="UP000179284">
    <property type="component" value="Chromosome I"/>
</dbReference>
<evidence type="ECO:0008006" key="5">
    <source>
        <dbReference type="Google" id="ProtNLM"/>
    </source>
</evidence>
<keyword evidence="2" id="KW-0732">Signal</keyword>
<feature type="region of interest" description="Disordered" evidence="1">
    <location>
        <begin position="27"/>
        <end position="55"/>
    </location>
</feature>
<dbReference type="RefSeq" id="WP_071175414.1">
    <property type="nucleotide sequence ID" value="NZ_CP017831.1"/>
</dbReference>
<evidence type="ECO:0000313" key="4">
    <source>
        <dbReference type="Proteomes" id="UP000179284"/>
    </source>
</evidence>
<dbReference type="OrthoDB" id="353549at2"/>
<protein>
    <recommendedName>
        <fullName evidence="5">DUF3160 domain-containing protein</fullName>
    </recommendedName>
</protein>
<organism evidence="3 4">
    <name type="scientific">Butyrivibrio hungatei</name>
    <dbReference type="NCBI Taxonomy" id="185008"/>
    <lineage>
        <taxon>Bacteria</taxon>
        <taxon>Bacillati</taxon>
        <taxon>Bacillota</taxon>
        <taxon>Clostridia</taxon>
        <taxon>Lachnospirales</taxon>
        <taxon>Lachnospiraceae</taxon>
        <taxon>Butyrivibrio</taxon>
    </lineage>
</organism>
<reference evidence="4" key="1">
    <citation type="submission" date="2016-10" db="EMBL/GenBank/DDBJ databases">
        <title>The complete genome sequence of the rumen bacterium Butyrivibrio hungatei MB2003.</title>
        <authorList>
            <person name="Palevich N."/>
            <person name="Kelly W.J."/>
            <person name="Leahy S.C."/>
            <person name="Altermann E."/>
            <person name="Rakonjac J."/>
            <person name="Attwood G.T."/>
        </authorList>
    </citation>
    <scope>NUCLEOTIDE SEQUENCE [LARGE SCALE GENOMIC DNA]</scope>
    <source>
        <strain evidence="4">MB2003</strain>
    </source>
</reference>
<gene>
    <name evidence="3" type="ORF">bhn_I0625</name>
</gene>
<evidence type="ECO:0000256" key="2">
    <source>
        <dbReference type="SAM" id="SignalP"/>
    </source>
</evidence>
<accession>A0A1D9NZK7</accession>
<evidence type="ECO:0000313" key="3">
    <source>
        <dbReference type="EMBL" id="AOZ95659.1"/>
    </source>
</evidence>